<gene>
    <name evidence="1" type="ORF">HWN36_04320</name>
</gene>
<dbReference type="SUPFAM" id="SSF46785">
    <property type="entry name" value="Winged helix' DNA-binding domain"/>
    <property type="match status" value="1"/>
</dbReference>
<evidence type="ECO:0000313" key="2">
    <source>
        <dbReference type="Proteomes" id="UP000570823"/>
    </source>
</evidence>
<evidence type="ECO:0000313" key="1">
    <source>
        <dbReference type="EMBL" id="NVO66547.1"/>
    </source>
</evidence>
<dbReference type="RefSeq" id="WP_176788231.1">
    <property type="nucleotide sequence ID" value="NZ_JABXWR010000001.1"/>
</dbReference>
<dbReference type="EMBL" id="JABXWR010000001">
    <property type="protein sequence ID" value="NVO66547.1"/>
    <property type="molecule type" value="Genomic_DNA"/>
</dbReference>
<dbReference type="AlphaFoldDB" id="A0A7K4HNC6"/>
<organism evidence="1 2">
    <name type="scientific">Methanofollis tationis</name>
    <dbReference type="NCBI Taxonomy" id="81417"/>
    <lineage>
        <taxon>Archaea</taxon>
        <taxon>Methanobacteriati</taxon>
        <taxon>Methanobacteriota</taxon>
        <taxon>Stenosarchaea group</taxon>
        <taxon>Methanomicrobia</taxon>
        <taxon>Methanomicrobiales</taxon>
        <taxon>Methanomicrobiaceae</taxon>
        <taxon>Methanofollis</taxon>
    </lineage>
</organism>
<sequence length="88" mass="9655">MEKMGKNAEKIMYALVGGTMRQYTGKELSAMTGLPPNEVNTAVRELERMGAVDLHIRASSEPYLFSSVALTAKGRVIFQETKMPGCDT</sequence>
<dbReference type="Proteomes" id="UP000570823">
    <property type="component" value="Unassembled WGS sequence"/>
</dbReference>
<protein>
    <submittedName>
        <fullName evidence="1">Winged helix-turn-helix domain-containing protein</fullName>
    </submittedName>
</protein>
<dbReference type="InterPro" id="IPR036390">
    <property type="entry name" value="WH_DNA-bd_sf"/>
</dbReference>
<comment type="caution">
    <text evidence="1">The sequence shown here is derived from an EMBL/GenBank/DDBJ whole genome shotgun (WGS) entry which is preliminary data.</text>
</comment>
<dbReference type="OrthoDB" id="109306at2157"/>
<reference evidence="1 2" key="1">
    <citation type="submission" date="2020-06" db="EMBL/GenBank/DDBJ databases">
        <title>Methanofollis fontis sp. nov., a methanogen isolated from marine sediments near a cold seep at Four-Way Closure Ridge offshore southwestern Taiwan.</title>
        <authorList>
            <person name="Chen S.-C."/>
            <person name="Teng N.-H."/>
            <person name="Lin Y.-S."/>
            <person name="Lai M.-C."/>
            <person name="Chen H.-H."/>
            <person name="Wang C.-C."/>
        </authorList>
    </citation>
    <scope>NUCLEOTIDE SEQUENCE [LARGE SCALE GENOMIC DNA]</scope>
    <source>
        <strain evidence="1 2">DSM 2702</strain>
    </source>
</reference>
<keyword evidence="2" id="KW-1185">Reference proteome</keyword>
<proteinExistence type="predicted"/>
<name>A0A7K4HNC6_9EURY</name>
<accession>A0A7K4HNC6</accession>